<dbReference type="PANTHER" id="PTHR30069">
    <property type="entry name" value="TONB-DEPENDENT OUTER MEMBRANE RECEPTOR"/>
    <property type="match status" value="1"/>
</dbReference>
<name>A0A328BFT3_9CAUL</name>
<dbReference type="Gene3D" id="2.40.170.20">
    <property type="entry name" value="TonB-dependent receptor, beta-barrel domain"/>
    <property type="match status" value="1"/>
</dbReference>
<organism evidence="13 14">
    <name type="scientific">Phenylobacterium kunshanense</name>
    <dbReference type="NCBI Taxonomy" id="1445034"/>
    <lineage>
        <taxon>Bacteria</taxon>
        <taxon>Pseudomonadati</taxon>
        <taxon>Pseudomonadota</taxon>
        <taxon>Alphaproteobacteria</taxon>
        <taxon>Caulobacterales</taxon>
        <taxon>Caulobacteraceae</taxon>
        <taxon>Phenylobacterium</taxon>
    </lineage>
</organism>
<reference evidence="13 14" key="1">
    <citation type="submission" date="2018-05" db="EMBL/GenBank/DDBJ databases">
        <authorList>
            <person name="Lanie J.A."/>
            <person name="Ng W.-L."/>
            <person name="Kazmierczak K.M."/>
            <person name="Andrzejewski T.M."/>
            <person name="Davidsen T.M."/>
            <person name="Wayne K.J."/>
            <person name="Tettelin H."/>
            <person name="Glass J.I."/>
            <person name="Rusch D."/>
            <person name="Podicherti R."/>
            <person name="Tsui H.-C.T."/>
            <person name="Winkler M.E."/>
        </authorList>
    </citation>
    <scope>NUCLEOTIDE SEQUENCE [LARGE SCALE GENOMIC DNA]</scope>
    <source>
        <strain evidence="13 14">BUT-10</strain>
    </source>
</reference>
<keyword evidence="14" id="KW-1185">Reference proteome</keyword>
<evidence type="ECO:0000256" key="10">
    <source>
        <dbReference type="RuleBase" id="RU003357"/>
    </source>
</evidence>
<evidence type="ECO:0000256" key="7">
    <source>
        <dbReference type="ARBA" id="ARBA00023136"/>
    </source>
</evidence>
<evidence type="ECO:0000256" key="9">
    <source>
        <dbReference type="ARBA" id="ARBA00023237"/>
    </source>
</evidence>
<evidence type="ECO:0000256" key="6">
    <source>
        <dbReference type="ARBA" id="ARBA00023077"/>
    </source>
</evidence>
<dbReference type="GO" id="GO:0009279">
    <property type="term" value="C:cell outer membrane"/>
    <property type="evidence" value="ECO:0007669"/>
    <property type="project" value="UniProtKB-SubCell"/>
</dbReference>
<keyword evidence="4" id="KW-0812">Transmembrane</keyword>
<comment type="similarity">
    <text evidence="10">Belongs to the TonB-dependent receptor family.</text>
</comment>
<evidence type="ECO:0000256" key="2">
    <source>
        <dbReference type="ARBA" id="ARBA00022448"/>
    </source>
</evidence>
<dbReference type="PANTHER" id="PTHR30069:SF29">
    <property type="entry name" value="HEMOGLOBIN AND HEMOGLOBIN-HAPTOGLOBIN-BINDING PROTEIN 1-RELATED"/>
    <property type="match status" value="1"/>
</dbReference>
<dbReference type="GO" id="GO:0044718">
    <property type="term" value="P:siderophore transmembrane transport"/>
    <property type="evidence" value="ECO:0007669"/>
    <property type="project" value="TreeGrafter"/>
</dbReference>
<dbReference type="InterPro" id="IPR000531">
    <property type="entry name" value="Beta-barrel_TonB"/>
</dbReference>
<dbReference type="AlphaFoldDB" id="A0A328BFT3"/>
<proteinExistence type="inferred from homology"/>
<feature type="domain" description="TonB-dependent receptor plug" evidence="12">
    <location>
        <begin position="34"/>
        <end position="114"/>
    </location>
</feature>
<sequence>MGPWVMLAAAAAPPAAVEALPAAPQPAAAERGVTAYPPAFFADVRPVSAYDMVVRLPGFTFDKGSTVRGLEGSGGNVLIDGKPPLAKNDTLEDILRRIPAASVARVEVIRGGAPGIDMEGRSVVANVVRGQQAGFRGAVQPYFDAVYDGRFLPGVRFEGQWTLPGGRNAEFSQTFSTGHFPNDENGDGGRIRYAPDGRRLIDSEVDADQHGHRIQSTGAFSTPLMGGQLSLTGSIQFNYGALELYDNDRIAGGVEYEKSPNKRGQHEAGIRFTRRLNEKVGMEALLFQQVFIQDLESIFRGPTLTRDFALDRKSYETVGRLQFNITPAPGMRIEAGGEGAYNRLDSQTALAVNGRPVPLPAGDVLVEEVRGQAILRGTWRLSPRLTLEAGARQEYSRVTSAGDVTLEKSLTYLKPRAALTWTPGEGAQMRLRIEREVGQLNFDDFVASPNVASTGVVVAGNPDLTPLQAWVYEATVERSFWKDGSIVLTYRHFDLSDVVDRAPILGPGGVILADAPGNIGSGRKTEVQAGLTAPLDRLGLRSAQLKGQVTWRDTKVLDPLTRSNRQISTLHPVDWEVHFSQALPQWRMTWGLDLLGGFRERVFRLTEIETKKVSPYLILYTEHRLRPDVTLRIEANGINMRDAKRIREVYAGPRSLGQLVYTDVRDLEWGGNLMVRLRKTFGR</sequence>
<keyword evidence="6 10" id="KW-0798">TonB box</keyword>
<dbReference type="InterPro" id="IPR012910">
    <property type="entry name" value="Plug_dom"/>
</dbReference>
<accession>A0A328BFT3</accession>
<evidence type="ECO:0000256" key="8">
    <source>
        <dbReference type="ARBA" id="ARBA00023170"/>
    </source>
</evidence>
<dbReference type="RefSeq" id="WP_111275641.1">
    <property type="nucleotide sequence ID" value="NZ_QFYS01000003.1"/>
</dbReference>
<keyword evidence="2" id="KW-0813">Transport</keyword>
<dbReference type="InterPro" id="IPR036942">
    <property type="entry name" value="Beta-barrel_TonB_sf"/>
</dbReference>
<evidence type="ECO:0000256" key="3">
    <source>
        <dbReference type="ARBA" id="ARBA00022452"/>
    </source>
</evidence>
<evidence type="ECO:0000256" key="1">
    <source>
        <dbReference type="ARBA" id="ARBA00004571"/>
    </source>
</evidence>
<dbReference type="GO" id="GO:0015344">
    <property type="term" value="F:siderophore uptake transmembrane transporter activity"/>
    <property type="evidence" value="ECO:0007669"/>
    <property type="project" value="TreeGrafter"/>
</dbReference>
<comment type="subcellular location">
    <subcellularLocation>
        <location evidence="1">Cell outer membrane</location>
        <topology evidence="1">Multi-pass membrane protein</topology>
    </subcellularLocation>
</comment>
<evidence type="ECO:0000256" key="4">
    <source>
        <dbReference type="ARBA" id="ARBA00022692"/>
    </source>
</evidence>
<dbReference type="OrthoDB" id="7622322at2"/>
<keyword evidence="3" id="KW-1134">Transmembrane beta strand</keyword>
<keyword evidence="7 10" id="KW-0472">Membrane</keyword>
<dbReference type="InterPro" id="IPR037066">
    <property type="entry name" value="Plug_dom_sf"/>
</dbReference>
<evidence type="ECO:0000259" key="12">
    <source>
        <dbReference type="Pfam" id="PF07715"/>
    </source>
</evidence>
<protein>
    <submittedName>
        <fullName evidence="13">TonB-dependent receptor</fullName>
    </submittedName>
</protein>
<keyword evidence="9" id="KW-0998">Cell outer membrane</keyword>
<dbReference type="Proteomes" id="UP000249524">
    <property type="component" value="Unassembled WGS sequence"/>
</dbReference>
<dbReference type="EMBL" id="QFYS01000003">
    <property type="protein sequence ID" value="RAK66332.1"/>
    <property type="molecule type" value="Genomic_DNA"/>
</dbReference>
<evidence type="ECO:0000259" key="11">
    <source>
        <dbReference type="Pfam" id="PF00593"/>
    </source>
</evidence>
<evidence type="ECO:0000256" key="5">
    <source>
        <dbReference type="ARBA" id="ARBA00022729"/>
    </source>
</evidence>
<evidence type="ECO:0000313" key="14">
    <source>
        <dbReference type="Proteomes" id="UP000249524"/>
    </source>
</evidence>
<keyword evidence="8 13" id="KW-0675">Receptor</keyword>
<feature type="domain" description="TonB-dependent receptor-like beta-barrel" evidence="11">
    <location>
        <begin position="242"/>
        <end position="575"/>
    </location>
</feature>
<keyword evidence="5" id="KW-0732">Signal</keyword>
<dbReference type="SUPFAM" id="SSF56935">
    <property type="entry name" value="Porins"/>
    <property type="match status" value="1"/>
</dbReference>
<dbReference type="InterPro" id="IPR039426">
    <property type="entry name" value="TonB-dep_rcpt-like"/>
</dbReference>
<comment type="caution">
    <text evidence="13">The sequence shown here is derived from an EMBL/GenBank/DDBJ whole genome shotgun (WGS) entry which is preliminary data.</text>
</comment>
<dbReference type="Pfam" id="PF07715">
    <property type="entry name" value="Plug"/>
    <property type="match status" value="1"/>
</dbReference>
<evidence type="ECO:0000313" key="13">
    <source>
        <dbReference type="EMBL" id="RAK66332.1"/>
    </source>
</evidence>
<dbReference type="Gene3D" id="2.170.130.10">
    <property type="entry name" value="TonB-dependent receptor, plug domain"/>
    <property type="match status" value="1"/>
</dbReference>
<gene>
    <name evidence="13" type="ORF">DJ019_08760</name>
</gene>
<dbReference type="Pfam" id="PF00593">
    <property type="entry name" value="TonB_dep_Rec_b-barrel"/>
    <property type="match status" value="1"/>
</dbReference>